<feature type="region of interest" description="Disordered" evidence="1">
    <location>
        <begin position="91"/>
        <end position="133"/>
    </location>
</feature>
<feature type="compositionally biased region" description="Acidic residues" evidence="1">
    <location>
        <begin position="91"/>
        <end position="113"/>
    </location>
</feature>
<evidence type="ECO:0000313" key="3">
    <source>
        <dbReference type="EMBL" id="CAD2192793.1"/>
    </source>
</evidence>
<keyword evidence="2" id="KW-0732">Signal</keyword>
<dbReference type="Proteomes" id="UP000580250">
    <property type="component" value="Unassembled WGS sequence"/>
</dbReference>
<name>A0A6V7X0Q2_MELEN</name>
<gene>
    <name evidence="3" type="ORF">MENT_LOCUS45709</name>
</gene>
<organism evidence="3 4">
    <name type="scientific">Meloidogyne enterolobii</name>
    <name type="common">Root-knot nematode worm</name>
    <name type="synonym">Meloidogyne mayaguensis</name>
    <dbReference type="NCBI Taxonomy" id="390850"/>
    <lineage>
        <taxon>Eukaryota</taxon>
        <taxon>Metazoa</taxon>
        <taxon>Ecdysozoa</taxon>
        <taxon>Nematoda</taxon>
        <taxon>Chromadorea</taxon>
        <taxon>Rhabditida</taxon>
        <taxon>Tylenchina</taxon>
        <taxon>Tylenchomorpha</taxon>
        <taxon>Tylenchoidea</taxon>
        <taxon>Meloidogynidae</taxon>
        <taxon>Meloidogyninae</taxon>
        <taxon>Meloidogyne</taxon>
    </lineage>
</organism>
<feature type="signal peptide" evidence="2">
    <location>
        <begin position="1"/>
        <end position="21"/>
    </location>
</feature>
<dbReference type="EMBL" id="CAJEWN010000977">
    <property type="protein sequence ID" value="CAD2192793.1"/>
    <property type="molecule type" value="Genomic_DNA"/>
</dbReference>
<accession>A0A6V7X0Q2</accession>
<evidence type="ECO:0000256" key="2">
    <source>
        <dbReference type="SAM" id="SignalP"/>
    </source>
</evidence>
<dbReference type="AlphaFoldDB" id="A0A6V7X0Q2"/>
<evidence type="ECO:0000256" key="1">
    <source>
        <dbReference type="SAM" id="MobiDB-lite"/>
    </source>
</evidence>
<sequence length="133" mass="14893">MSTTTIKLFIFFVLTIKIVYCGNCCTTPQVYEGNNNGHGNVVVDNPGNENDVEEGFADDILDVDVQNNQNVEDDVNSLDGLGLDNIPNFVLEDDEEDEEDEQENVGLFTEEDCSTPNDFSYHESESTYYSDEV</sequence>
<evidence type="ECO:0000313" key="4">
    <source>
        <dbReference type="Proteomes" id="UP000580250"/>
    </source>
</evidence>
<comment type="caution">
    <text evidence="3">The sequence shown here is derived from an EMBL/GenBank/DDBJ whole genome shotgun (WGS) entry which is preliminary data.</text>
</comment>
<protein>
    <submittedName>
        <fullName evidence="3">Uncharacterized protein</fullName>
    </submittedName>
</protein>
<reference evidence="3 4" key="1">
    <citation type="submission" date="2020-08" db="EMBL/GenBank/DDBJ databases">
        <authorList>
            <person name="Koutsovoulos G."/>
            <person name="Danchin GJ E."/>
        </authorList>
    </citation>
    <scope>NUCLEOTIDE SEQUENCE [LARGE SCALE GENOMIC DNA]</scope>
</reference>
<feature type="chain" id="PRO_5027916950" evidence="2">
    <location>
        <begin position="22"/>
        <end position="133"/>
    </location>
</feature>
<proteinExistence type="predicted"/>